<sequence>MPLQMYNYTYIINNKFHSADKRHIFKKSVQLVFIRPRTRVKYYFLILKIIAFYLDSFVLRFLSIKNITNLFQSPYYNEHSKLSQLMLRGKRKSIKNQLQIIVLYLDKLYTMINGGSD</sequence>
<keyword evidence="1" id="KW-0472">Membrane</keyword>
<keyword evidence="1" id="KW-1133">Transmembrane helix</keyword>
<dbReference type="EMBL" id="AY070493">
    <property type="protein sequence ID" value="AAL47964.1"/>
    <property type="molecule type" value="mRNA"/>
</dbReference>
<dbReference type="AlphaFoldDB" id="Q8SZV4"/>
<evidence type="ECO:0000313" key="2">
    <source>
        <dbReference type="EMBL" id="AAL47964.1"/>
    </source>
</evidence>
<organism evidence="2">
    <name type="scientific">Drosophila melanogaster</name>
    <name type="common">Fruit fly</name>
    <dbReference type="NCBI Taxonomy" id="7227"/>
    <lineage>
        <taxon>Eukaryota</taxon>
        <taxon>Metazoa</taxon>
        <taxon>Ecdysozoa</taxon>
        <taxon>Arthropoda</taxon>
        <taxon>Hexapoda</taxon>
        <taxon>Insecta</taxon>
        <taxon>Pterygota</taxon>
        <taxon>Neoptera</taxon>
        <taxon>Endopterygota</taxon>
        <taxon>Diptera</taxon>
        <taxon>Brachycera</taxon>
        <taxon>Muscomorpha</taxon>
        <taxon>Ephydroidea</taxon>
        <taxon>Drosophilidae</taxon>
        <taxon>Drosophila</taxon>
        <taxon>Sophophora</taxon>
    </lineage>
</organism>
<keyword evidence="1" id="KW-0812">Transmembrane</keyword>
<evidence type="ECO:0000256" key="1">
    <source>
        <dbReference type="SAM" id="Phobius"/>
    </source>
</evidence>
<accession>Q8SZV4</accession>
<name>Q8SZV4_DROME</name>
<proteinExistence type="evidence at transcript level"/>
<reference evidence="2" key="1">
    <citation type="submission" date="2001-12" db="EMBL/GenBank/DDBJ databases">
        <authorList>
            <person name="Stapleton M."/>
            <person name="Brokstein P."/>
            <person name="Hong L."/>
            <person name="Agbayani A."/>
            <person name="Carlson J."/>
            <person name="Champe M."/>
            <person name="Chavez C."/>
            <person name="Dorsett V."/>
            <person name="Dresnek D."/>
            <person name="Farfan D."/>
            <person name="Frise E."/>
            <person name="George R."/>
            <person name="Gonzalez M."/>
            <person name="Guarin H."/>
            <person name="Kronmiller B."/>
            <person name="Li P."/>
            <person name="Liao G."/>
            <person name="Miranda A."/>
            <person name="Mungall C.J."/>
            <person name="Nunoo J."/>
            <person name="Pacleb J."/>
            <person name="Paragas V."/>
            <person name="Park S."/>
            <person name="Patel S."/>
            <person name="Phouanenavong S."/>
            <person name="Wan K."/>
            <person name="Yu C."/>
            <person name="Lewis S.E."/>
            <person name="Rubin G.M."/>
            <person name="Celniker S."/>
        </authorList>
    </citation>
    <scope>NUCLEOTIDE SEQUENCE</scope>
    <source>
        <strain evidence="2">Berkeley</strain>
    </source>
</reference>
<feature type="transmembrane region" description="Helical" evidence="1">
    <location>
        <begin position="42"/>
        <end position="62"/>
    </location>
</feature>
<protein>
    <submittedName>
        <fullName evidence="2">GH01976p</fullName>
    </submittedName>
</protein>